<keyword evidence="5 11" id="KW-0812">Transmembrane</keyword>
<dbReference type="PROSITE" id="PS52016">
    <property type="entry name" value="TONB_DEPENDENT_REC_3"/>
    <property type="match status" value="1"/>
</dbReference>
<accession>T0HUL6</accession>
<evidence type="ECO:0000256" key="6">
    <source>
        <dbReference type="ARBA" id="ARBA00023004"/>
    </source>
</evidence>
<dbReference type="PANTHER" id="PTHR32552:SF81">
    <property type="entry name" value="TONB-DEPENDENT OUTER MEMBRANE RECEPTOR"/>
    <property type="match status" value="1"/>
</dbReference>
<feature type="signal peptide" evidence="12">
    <location>
        <begin position="1"/>
        <end position="19"/>
    </location>
</feature>
<keyword evidence="6" id="KW-0408">Iron</keyword>
<evidence type="ECO:0000256" key="8">
    <source>
        <dbReference type="ARBA" id="ARBA00023077"/>
    </source>
</evidence>
<evidence type="ECO:0000313" key="14">
    <source>
        <dbReference type="EMBL" id="EQB01209.1"/>
    </source>
</evidence>
<comment type="subcellular location">
    <subcellularLocation>
        <location evidence="1 11">Cell outer membrane</location>
        <topology evidence="1 11">Multi-pass membrane protein</topology>
    </subcellularLocation>
</comment>
<keyword evidence="15" id="KW-1185">Reference proteome</keyword>
<feature type="domain" description="TonB-dependent receptor plug" evidence="13">
    <location>
        <begin position="54"/>
        <end position="158"/>
    </location>
</feature>
<dbReference type="Pfam" id="PF07715">
    <property type="entry name" value="Plug"/>
    <property type="match status" value="1"/>
</dbReference>
<dbReference type="Gene3D" id="2.40.170.20">
    <property type="entry name" value="TonB-dependent receptor, beta-barrel domain"/>
    <property type="match status" value="1"/>
</dbReference>
<keyword evidence="7" id="KW-0406">Ion transport</keyword>
<keyword evidence="9 11" id="KW-0472">Membrane</keyword>
<dbReference type="Proteomes" id="UP000015525">
    <property type="component" value="Unassembled WGS sequence"/>
</dbReference>
<evidence type="ECO:0000259" key="13">
    <source>
        <dbReference type="Pfam" id="PF07715"/>
    </source>
</evidence>
<dbReference type="SUPFAM" id="SSF56935">
    <property type="entry name" value="Porins"/>
    <property type="match status" value="1"/>
</dbReference>
<evidence type="ECO:0000256" key="2">
    <source>
        <dbReference type="ARBA" id="ARBA00022448"/>
    </source>
</evidence>
<keyword evidence="2 11" id="KW-0813">Transport</keyword>
<evidence type="ECO:0000256" key="9">
    <source>
        <dbReference type="ARBA" id="ARBA00023136"/>
    </source>
</evidence>
<organism evidence="14 15">
    <name type="scientific">Sphingobium quisquiliarum P25</name>
    <dbReference type="NCBI Taxonomy" id="1329909"/>
    <lineage>
        <taxon>Bacteria</taxon>
        <taxon>Pseudomonadati</taxon>
        <taxon>Pseudomonadota</taxon>
        <taxon>Alphaproteobacteria</taxon>
        <taxon>Sphingomonadales</taxon>
        <taxon>Sphingomonadaceae</taxon>
        <taxon>Sphingobium</taxon>
    </lineage>
</organism>
<keyword evidence="12" id="KW-0732">Signal</keyword>
<proteinExistence type="inferred from homology"/>
<keyword evidence="10 11" id="KW-0998">Cell outer membrane</keyword>
<comment type="caution">
    <text evidence="14">The sequence shown here is derived from an EMBL/GenBank/DDBJ whole genome shotgun (WGS) entry which is preliminary data.</text>
</comment>
<protein>
    <recommendedName>
        <fullName evidence="13">TonB-dependent receptor plug domain-containing protein</fullName>
    </recommendedName>
</protein>
<evidence type="ECO:0000256" key="10">
    <source>
        <dbReference type="ARBA" id="ARBA00023237"/>
    </source>
</evidence>
<name>T0HUL6_9SPHN</name>
<dbReference type="AlphaFoldDB" id="T0HUL6"/>
<gene>
    <name evidence="14" type="ORF">L288_17895</name>
</gene>
<evidence type="ECO:0000256" key="5">
    <source>
        <dbReference type="ARBA" id="ARBA00022692"/>
    </source>
</evidence>
<keyword evidence="3 11" id="KW-1134">Transmembrane beta strand</keyword>
<dbReference type="EMBL" id="ATHO01000156">
    <property type="protein sequence ID" value="EQB01209.1"/>
    <property type="molecule type" value="Genomic_DNA"/>
</dbReference>
<evidence type="ECO:0000256" key="11">
    <source>
        <dbReference type="PROSITE-ProRule" id="PRU01360"/>
    </source>
</evidence>
<feature type="chain" id="PRO_5004576741" description="TonB-dependent receptor plug domain-containing protein" evidence="12">
    <location>
        <begin position="20"/>
        <end position="808"/>
    </location>
</feature>
<evidence type="ECO:0000256" key="7">
    <source>
        <dbReference type="ARBA" id="ARBA00023065"/>
    </source>
</evidence>
<dbReference type="InterPro" id="IPR012910">
    <property type="entry name" value="Plug_dom"/>
</dbReference>
<keyword evidence="4" id="KW-0410">Iron transport</keyword>
<dbReference type="InterPro" id="IPR039426">
    <property type="entry name" value="TonB-dep_rcpt-like"/>
</dbReference>
<reference evidence="14 15" key="1">
    <citation type="journal article" date="2013" name="Genome Announc.">
        <title>Draft Genome Sequence of Sphingobium quisquiliarum Strain P25T, a Novel Hexachlorocyclohexane (HCH)-Degrading Bacterium Isolated from an HCH Dumpsite.</title>
        <authorList>
            <person name="Kumar Singh A."/>
            <person name="Sangwan N."/>
            <person name="Sharma A."/>
            <person name="Gupta V."/>
            <person name="Khurana J.P."/>
            <person name="Lal R."/>
        </authorList>
    </citation>
    <scope>NUCLEOTIDE SEQUENCE [LARGE SCALE GENOMIC DNA]</scope>
    <source>
        <strain evidence="14 15">P25</strain>
    </source>
</reference>
<evidence type="ECO:0000256" key="1">
    <source>
        <dbReference type="ARBA" id="ARBA00004571"/>
    </source>
</evidence>
<evidence type="ECO:0000256" key="3">
    <source>
        <dbReference type="ARBA" id="ARBA00022452"/>
    </source>
</evidence>
<evidence type="ECO:0000256" key="12">
    <source>
        <dbReference type="SAM" id="SignalP"/>
    </source>
</evidence>
<sequence>MLSSGVAITALMSFAPAHAQDVAADASAQAPAAAAAEPVFDEIVVTATRDTRSLQDVPMSVNAVTGEQIQKLNILDTKDISRLAPGLELTNTTGRNNTTTLRGIGFDPDQGTDPTVQIYLNEAPANAQTVFTAMYDIGQIEVLRGPQGLLRGLSSPGGSITVTTRRPKFDEVEGFVQGTISDRHAYNVQGGVTLPFNDKVSLRVAALVDGNRGNQVRNITNGDFSRGNTQSGRITLGLRPTEDFTAYLTYQYLQSDVRQYGQVFGPASSFGGVPSGPGDIGVRDRVAVADGLNRFKNVSHIVNLNFDWDLGWANLTGVAAYQASDLDQVRDSDPGNGIPGLAVVQTTQSPFRVPTFELRLSSNNDGMFGWGLGAFYQKTTGTTISTQDAPQFFAPAPAVTGAYLPINSVATIPIYQEVISFNANGRVRSGGFTLEGGLRYTMIKSKRVADIVTTSPGLPGIPAGLPGGPFTISQNGIPAGLDEQKNKPLTGGATLTYEFSPALTGYVAYGHSFRAGSVGVAVPVGISSDLIATRNEKTDNFEVGLKGSAFNRRLNFAVAGFYQTFDGFLGRFPGVFYNCANVSPGVCGVVGGNPPATPINNGTDTPAVDSGFDFNYNGDATVKGIEATIDARPTDFWDLSVNMAYVKARYKNGERLPCNDFNGDGRPDTTGNAAITGSGNVSFCELSRLSDTPNFSLSATTELRIPVEGAVEPFVRGLISYRPGVYSERRDFDYPSRTLIDLFAGVRGNDGQWELTGFVKNVLNQQRITDFLPAPQISTQLAGTVQSGYATINTTLPREFGLIASFRW</sequence>
<evidence type="ECO:0000313" key="15">
    <source>
        <dbReference type="Proteomes" id="UP000015525"/>
    </source>
</evidence>
<keyword evidence="8" id="KW-0798">TonB box</keyword>
<dbReference type="GO" id="GO:0006826">
    <property type="term" value="P:iron ion transport"/>
    <property type="evidence" value="ECO:0007669"/>
    <property type="project" value="UniProtKB-KW"/>
</dbReference>
<dbReference type="PATRIC" id="fig|1329909.3.peg.3443"/>
<dbReference type="InterPro" id="IPR036942">
    <property type="entry name" value="Beta-barrel_TonB_sf"/>
</dbReference>
<dbReference type="PANTHER" id="PTHR32552">
    <property type="entry name" value="FERRICHROME IRON RECEPTOR-RELATED"/>
    <property type="match status" value="1"/>
</dbReference>
<dbReference type="GO" id="GO:0009279">
    <property type="term" value="C:cell outer membrane"/>
    <property type="evidence" value="ECO:0007669"/>
    <property type="project" value="UniProtKB-SubCell"/>
</dbReference>
<comment type="similarity">
    <text evidence="11">Belongs to the TonB-dependent receptor family.</text>
</comment>
<evidence type="ECO:0000256" key="4">
    <source>
        <dbReference type="ARBA" id="ARBA00022496"/>
    </source>
</evidence>